<dbReference type="Pfam" id="PF00512">
    <property type="entry name" value="HisKA"/>
    <property type="match status" value="1"/>
</dbReference>
<gene>
    <name evidence="7" type="ORF">ISP20_14545</name>
</gene>
<dbReference type="Gene3D" id="1.10.287.130">
    <property type="match status" value="1"/>
</dbReference>
<evidence type="ECO:0000256" key="2">
    <source>
        <dbReference type="ARBA" id="ARBA00012438"/>
    </source>
</evidence>
<name>A0ABS2JV83_9GAMM</name>
<dbReference type="PROSITE" id="PS50109">
    <property type="entry name" value="HIS_KIN"/>
    <property type="match status" value="1"/>
</dbReference>
<dbReference type="SMART" id="SM00388">
    <property type="entry name" value="HisKA"/>
    <property type="match status" value="1"/>
</dbReference>
<dbReference type="InterPro" id="IPR001789">
    <property type="entry name" value="Sig_transdc_resp-reg_receiver"/>
</dbReference>
<dbReference type="InterPro" id="IPR036890">
    <property type="entry name" value="HATPase_C_sf"/>
</dbReference>
<dbReference type="InterPro" id="IPR003661">
    <property type="entry name" value="HisK_dim/P_dom"/>
</dbReference>
<dbReference type="PRINTS" id="PR00344">
    <property type="entry name" value="BCTRLSENSOR"/>
</dbReference>
<comment type="catalytic activity">
    <reaction evidence="1">
        <text>ATP + protein L-histidine = ADP + protein N-phospho-L-histidine.</text>
        <dbReference type="EC" id="2.7.13.3"/>
    </reaction>
</comment>
<dbReference type="SMART" id="SM00448">
    <property type="entry name" value="REC"/>
    <property type="match status" value="1"/>
</dbReference>
<dbReference type="InterPro" id="IPR003594">
    <property type="entry name" value="HATPase_dom"/>
</dbReference>
<dbReference type="PANTHER" id="PTHR43065:SF42">
    <property type="entry name" value="TWO-COMPONENT SENSOR PPRA"/>
    <property type="match status" value="1"/>
</dbReference>
<dbReference type="InterPro" id="IPR011006">
    <property type="entry name" value="CheY-like_superfamily"/>
</dbReference>
<evidence type="ECO:0000256" key="1">
    <source>
        <dbReference type="ARBA" id="ARBA00000085"/>
    </source>
</evidence>
<dbReference type="Gene3D" id="3.40.50.2300">
    <property type="match status" value="1"/>
</dbReference>
<keyword evidence="3 4" id="KW-0597">Phosphoprotein</keyword>
<evidence type="ECO:0000313" key="7">
    <source>
        <dbReference type="EMBL" id="MBM7122383.1"/>
    </source>
</evidence>
<dbReference type="Gene3D" id="3.30.450.20">
    <property type="entry name" value="PAS domain"/>
    <property type="match status" value="1"/>
</dbReference>
<organism evidence="7 8">
    <name type="scientific">Dyella kyungheensis</name>
    <dbReference type="NCBI Taxonomy" id="1242174"/>
    <lineage>
        <taxon>Bacteria</taxon>
        <taxon>Pseudomonadati</taxon>
        <taxon>Pseudomonadota</taxon>
        <taxon>Gammaproteobacteria</taxon>
        <taxon>Lysobacterales</taxon>
        <taxon>Rhodanobacteraceae</taxon>
        <taxon>Dyella</taxon>
    </lineage>
</organism>
<dbReference type="Pfam" id="PF02518">
    <property type="entry name" value="HATPase_c"/>
    <property type="match status" value="1"/>
</dbReference>
<proteinExistence type="predicted"/>
<dbReference type="InterPro" id="IPR004358">
    <property type="entry name" value="Sig_transdc_His_kin-like_C"/>
</dbReference>
<dbReference type="InterPro" id="IPR005467">
    <property type="entry name" value="His_kinase_dom"/>
</dbReference>
<dbReference type="Pfam" id="PF00072">
    <property type="entry name" value="Response_reg"/>
    <property type="match status" value="1"/>
</dbReference>
<feature type="domain" description="Response regulatory" evidence="6">
    <location>
        <begin position="556"/>
        <end position="667"/>
    </location>
</feature>
<dbReference type="SUPFAM" id="SSF55781">
    <property type="entry name" value="GAF domain-like"/>
    <property type="match status" value="1"/>
</dbReference>
<dbReference type="EC" id="2.7.13.3" evidence="2"/>
<dbReference type="Proteomes" id="UP001430065">
    <property type="component" value="Unassembled WGS sequence"/>
</dbReference>
<accession>A0ABS2JV83</accession>
<evidence type="ECO:0000313" key="8">
    <source>
        <dbReference type="Proteomes" id="UP001430065"/>
    </source>
</evidence>
<evidence type="ECO:0000259" key="5">
    <source>
        <dbReference type="PROSITE" id="PS50109"/>
    </source>
</evidence>
<reference evidence="7 8" key="1">
    <citation type="submission" date="2020-10" db="EMBL/GenBank/DDBJ databases">
        <title>Phylogeny of dyella-like bacteria.</title>
        <authorList>
            <person name="Fu J."/>
        </authorList>
    </citation>
    <scope>NUCLEOTIDE SEQUENCE [LARGE SCALE GENOMIC DNA]</scope>
    <source>
        <strain evidence="7 8">THG-B117</strain>
    </source>
</reference>
<evidence type="ECO:0000256" key="3">
    <source>
        <dbReference type="ARBA" id="ARBA00022553"/>
    </source>
</evidence>
<feature type="domain" description="Histidine kinase" evidence="5">
    <location>
        <begin position="315"/>
        <end position="533"/>
    </location>
</feature>
<dbReference type="CDD" id="cd00082">
    <property type="entry name" value="HisKA"/>
    <property type="match status" value="1"/>
</dbReference>
<dbReference type="SUPFAM" id="SSF55874">
    <property type="entry name" value="ATPase domain of HSP90 chaperone/DNA topoisomerase II/histidine kinase"/>
    <property type="match status" value="1"/>
</dbReference>
<keyword evidence="8" id="KW-1185">Reference proteome</keyword>
<dbReference type="Gene3D" id="3.30.450.40">
    <property type="match status" value="1"/>
</dbReference>
<dbReference type="PANTHER" id="PTHR43065">
    <property type="entry name" value="SENSOR HISTIDINE KINASE"/>
    <property type="match status" value="1"/>
</dbReference>
<comment type="caution">
    <text evidence="7">The sequence shown here is derived from an EMBL/GenBank/DDBJ whole genome shotgun (WGS) entry which is preliminary data.</text>
</comment>
<dbReference type="SUPFAM" id="SSF52172">
    <property type="entry name" value="CheY-like"/>
    <property type="match status" value="1"/>
</dbReference>
<protein>
    <recommendedName>
        <fullName evidence="2">histidine kinase</fullName>
        <ecNumber evidence="2">2.7.13.3</ecNumber>
    </recommendedName>
</protein>
<evidence type="ECO:0000256" key="4">
    <source>
        <dbReference type="PROSITE-ProRule" id="PRU00169"/>
    </source>
</evidence>
<dbReference type="SMART" id="SM00387">
    <property type="entry name" value="HATPase_c"/>
    <property type="match status" value="1"/>
</dbReference>
<dbReference type="PROSITE" id="PS50110">
    <property type="entry name" value="RESPONSE_REGULATORY"/>
    <property type="match status" value="1"/>
</dbReference>
<dbReference type="InterPro" id="IPR029016">
    <property type="entry name" value="GAF-like_dom_sf"/>
</dbReference>
<sequence>MQLDPSSGGGLDTLMRDLDWSQSPLGLPDTWSSSLRTTVGMLLAARAQVVLFWGVHFVALYNDAYAPTIGDKHPRALGRPACENWAELWDDLEPLLKGVRETGRTFAASDRPFYIERHGYGETAYFDVSYSAVPEADGSVGGVLCIVSETTRRVVSARRQASLLQLEDSLRSITDAPAARQFAVDLLRQELGADTVRYADQPSPGETLAVDDDAPSAADACVLAIPVSRNNQQVGAFVVQYPATRRWDDEDRQFARSVAERTWSASERARAEDELHLLNRELGERVAQVVAQREAALARVHEMQKLETIGQLTGGVAHDFNNLLTPIVGALDMVARLHEDDERTRKLTGAGLQAAERARTLVQRLLAFARRQHLQARPVNVRQLVNGMEDLLTRSLGPQVVLKIEGEASLPPAMMDPNQFELALLNLAVNARDAMPGGGTLTIAVGQESMTHHARLPEGRYIRLSVSDTGSGMDEVTIKRAVEPFFTTKAKGQGTGLGLSMVHGLAAQSGGDFALSSVHGRGTTATLWLPASTESLDDGATQAVGKAPLRRGQGAAVLLVDDEELVRSGTAEMLIDAGYVVRQASSGHQALALLRDGLDVAILITDYAMPGMTGAQLASEAAQLRPALPVLVITGFASLNDHTVVDLPRLSKPFRQVELADVLADLLEKSPPH</sequence>
<dbReference type="InterPro" id="IPR036097">
    <property type="entry name" value="HisK_dim/P_sf"/>
</dbReference>
<dbReference type="SUPFAM" id="SSF47384">
    <property type="entry name" value="Homodimeric domain of signal transducing histidine kinase"/>
    <property type="match status" value="1"/>
</dbReference>
<feature type="modified residue" description="4-aspartylphosphate" evidence="4">
    <location>
        <position position="606"/>
    </location>
</feature>
<dbReference type="EMBL" id="JADIKC010000006">
    <property type="protein sequence ID" value="MBM7122383.1"/>
    <property type="molecule type" value="Genomic_DNA"/>
</dbReference>
<evidence type="ECO:0000259" key="6">
    <source>
        <dbReference type="PROSITE" id="PS50110"/>
    </source>
</evidence>
<dbReference type="Gene3D" id="3.30.565.10">
    <property type="entry name" value="Histidine kinase-like ATPase, C-terminal domain"/>
    <property type="match status" value="1"/>
</dbReference>